<dbReference type="CDD" id="cd12108">
    <property type="entry name" value="Hr-like"/>
    <property type="match status" value="1"/>
</dbReference>
<dbReference type="InterPro" id="IPR012312">
    <property type="entry name" value="Hemerythrin-like"/>
</dbReference>
<dbReference type="STRING" id="40571.SAMN05660733_07775"/>
<evidence type="ECO:0000313" key="3">
    <source>
        <dbReference type="Proteomes" id="UP000192840"/>
    </source>
</evidence>
<name>A0A1W2FRS8_9PSEU</name>
<accession>A0A1W2FRS8</accession>
<dbReference type="PANTHER" id="PTHR35585:SF1">
    <property type="entry name" value="HHE DOMAIN PROTEIN (AFU_ORTHOLOGUE AFUA_4G00730)"/>
    <property type="match status" value="1"/>
</dbReference>
<dbReference type="Pfam" id="PF01814">
    <property type="entry name" value="Hemerythrin"/>
    <property type="match status" value="1"/>
</dbReference>
<protein>
    <submittedName>
        <fullName evidence="2">Hemerythrin HHE cation binding domain-containing protein</fullName>
    </submittedName>
</protein>
<reference evidence="3" key="1">
    <citation type="submission" date="2017-04" db="EMBL/GenBank/DDBJ databases">
        <authorList>
            <person name="Varghese N."/>
            <person name="Submissions S."/>
        </authorList>
    </citation>
    <scope>NUCLEOTIDE SEQUENCE [LARGE SCALE GENOMIC DNA]</scope>
    <source>
        <strain evidence="3">DSM 44073</strain>
    </source>
</reference>
<dbReference type="PANTHER" id="PTHR35585">
    <property type="entry name" value="HHE DOMAIN PROTEIN (AFU_ORTHOLOGUE AFUA_4G00730)"/>
    <property type="match status" value="1"/>
</dbReference>
<dbReference type="OrthoDB" id="9793637at2"/>
<dbReference type="eggNOG" id="COG5592">
    <property type="taxonomic scope" value="Bacteria"/>
</dbReference>
<evidence type="ECO:0000313" key="2">
    <source>
        <dbReference type="EMBL" id="SMD24641.1"/>
    </source>
</evidence>
<sequence length="187" mass="21090">MTAAPERPDLISAIITDHREVEQVFTELAHENNPEIRRQLTDHVIAELVRHSVAEEQYLYPTAREVLADGDKIADHEIKEHAEAEQLMKRLEDVDASDPRFDQLLSELMSSIRHHLRDEEGDLLPRLAEHCDQAKLCDLGEKFERAKKIAPTHPHPAAPDRPPANKILAPGAGLIDRVRDAFAGRST</sequence>
<dbReference type="Gene3D" id="1.20.120.520">
    <property type="entry name" value="nmb1532 protein domain like"/>
    <property type="match status" value="1"/>
</dbReference>
<dbReference type="AlphaFoldDB" id="A0A1W2FRS8"/>
<organism evidence="2 3">
    <name type="scientific">Lentzea albidocapillata</name>
    <dbReference type="NCBI Taxonomy" id="40571"/>
    <lineage>
        <taxon>Bacteria</taxon>
        <taxon>Bacillati</taxon>
        <taxon>Actinomycetota</taxon>
        <taxon>Actinomycetes</taxon>
        <taxon>Pseudonocardiales</taxon>
        <taxon>Pseudonocardiaceae</taxon>
        <taxon>Lentzea</taxon>
    </lineage>
</organism>
<proteinExistence type="predicted"/>
<keyword evidence="3" id="KW-1185">Reference proteome</keyword>
<gene>
    <name evidence="2" type="ORF">SAMN05660733_07775</name>
</gene>
<evidence type="ECO:0000259" key="1">
    <source>
        <dbReference type="Pfam" id="PF01814"/>
    </source>
</evidence>
<dbReference type="Proteomes" id="UP000192840">
    <property type="component" value="Unassembled WGS sequence"/>
</dbReference>
<feature type="domain" description="Hemerythrin-like" evidence="1">
    <location>
        <begin position="10"/>
        <end position="127"/>
    </location>
</feature>
<dbReference type="RefSeq" id="WP_030480779.1">
    <property type="nucleotide sequence ID" value="NZ_FWYC01000022.1"/>
</dbReference>
<dbReference type="EMBL" id="FWYC01000022">
    <property type="protein sequence ID" value="SMD24641.1"/>
    <property type="molecule type" value="Genomic_DNA"/>
</dbReference>